<dbReference type="EMBL" id="JAUKUA010000001">
    <property type="protein sequence ID" value="KAK0730265.1"/>
    <property type="molecule type" value="Genomic_DNA"/>
</dbReference>
<dbReference type="InterPro" id="IPR002938">
    <property type="entry name" value="FAD-bd"/>
</dbReference>
<dbReference type="InterPro" id="IPR036188">
    <property type="entry name" value="FAD/NAD-bd_sf"/>
</dbReference>
<dbReference type="PANTHER" id="PTHR46972">
    <property type="entry name" value="MONOOXYGENASE ASQM-RELATED"/>
    <property type="match status" value="1"/>
</dbReference>
<evidence type="ECO:0000313" key="6">
    <source>
        <dbReference type="EMBL" id="KAK0730265.1"/>
    </source>
</evidence>
<evidence type="ECO:0000256" key="1">
    <source>
        <dbReference type="ARBA" id="ARBA00022630"/>
    </source>
</evidence>
<evidence type="ECO:0000259" key="5">
    <source>
        <dbReference type="Pfam" id="PF01494"/>
    </source>
</evidence>
<keyword evidence="7" id="KW-1185">Reference proteome</keyword>
<dbReference type="Proteomes" id="UP001172102">
    <property type="component" value="Unassembled WGS sequence"/>
</dbReference>
<keyword evidence="4" id="KW-0503">Monooxygenase</keyword>
<dbReference type="SUPFAM" id="SSF51905">
    <property type="entry name" value="FAD/NAD(P)-binding domain"/>
    <property type="match status" value="1"/>
</dbReference>
<evidence type="ECO:0000256" key="4">
    <source>
        <dbReference type="ARBA" id="ARBA00023033"/>
    </source>
</evidence>
<comment type="caution">
    <text evidence="6">The sequence shown here is derived from an EMBL/GenBank/DDBJ whole genome shotgun (WGS) entry which is preliminary data.</text>
</comment>
<evidence type="ECO:0000256" key="3">
    <source>
        <dbReference type="ARBA" id="ARBA00023002"/>
    </source>
</evidence>
<protein>
    <recommendedName>
        <fullName evidence="5">FAD-binding domain-containing protein</fullName>
    </recommendedName>
</protein>
<dbReference type="PRINTS" id="PR00420">
    <property type="entry name" value="RNGMNOXGNASE"/>
</dbReference>
<dbReference type="PANTHER" id="PTHR46972:SF1">
    <property type="entry name" value="FAD DEPENDENT OXIDOREDUCTASE DOMAIN-CONTAINING PROTEIN"/>
    <property type="match status" value="1"/>
</dbReference>
<accession>A0AA40E7X7</accession>
<proteinExistence type="predicted"/>
<dbReference type="AlphaFoldDB" id="A0AA40E7X7"/>
<keyword evidence="3" id="KW-0560">Oxidoreductase</keyword>
<dbReference type="Gene3D" id="3.50.50.60">
    <property type="entry name" value="FAD/NAD(P)-binding domain"/>
    <property type="match status" value="1"/>
</dbReference>
<name>A0AA40E7X7_9PEZI</name>
<dbReference type="GO" id="GO:0071949">
    <property type="term" value="F:FAD binding"/>
    <property type="evidence" value="ECO:0007669"/>
    <property type="project" value="InterPro"/>
</dbReference>
<keyword evidence="2" id="KW-0274">FAD</keyword>
<reference evidence="6" key="1">
    <citation type="submission" date="2023-06" db="EMBL/GenBank/DDBJ databases">
        <title>Genome-scale phylogeny and comparative genomics of the fungal order Sordariales.</title>
        <authorList>
            <consortium name="Lawrence Berkeley National Laboratory"/>
            <person name="Hensen N."/>
            <person name="Bonometti L."/>
            <person name="Westerberg I."/>
            <person name="Brannstrom I.O."/>
            <person name="Guillou S."/>
            <person name="Cros-Aarteil S."/>
            <person name="Calhoun S."/>
            <person name="Haridas S."/>
            <person name="Kuo A."/>
            <person name="Mondo S."/>
            <person name="Pangilinan J."/>
            <person name="Riley R."/>
            <person name="Labutti K."/>
            <person name="Andreopoulos B."/>
            <person name="Lipzen A."/>
            <person name="Chen C."/>
            <person name="Yanf M."/>
            <person name="Daum C."/>
            <person name="Ng V."/>
            <person name="Clum A."/>
            <person name="Steindorff A."/>
            <person name="Ohm R."/>
            <person name="Martin F."/>
            <person name="Silar P."/>
            <person name="Natvig D."/>
            <person name="Lalanne C."/>
            <person name="Gautier V."/>
            <person name="Ament-Velasquez S.L."/>
            <person name="Kruys A."/>
            <person name="Hutchinson M.I."/>
            <person name="Powell A.J."/>
            <person name="Barry K."/>
            <person name="Miller A.N."/>
            <person name="Grigoriev I.V."/>
            <person name="Debuchy R."/>
            <person name="Gladieux P."/>
            <person name="Thoren M.H."/>
            <person name="Johannesson H."/>
        </authorList>
    </citation>
    <scope>NUCLEOTIDE SEQUENCE</scope>
    <source>
        <strain evidence="6">SMH4607-1</strain>
    </source>
</reference>
<feature type="domain" description="FAD-binding" evidence="5">
    <location>
        <begin position="10"/>
        <end position="365"/>
    </location>
</feature>
<organism evidence="6 7">
    <name type="scientific">Lasiosphaeris hirsuta</name>
    <dbReference type="NCBI Taxonomy" id="260670"/>
    <lineage>
        <taxon>Eukaryota</taxon>
        <taxon>Fungi</taxon>
        <taxon>Dikarya</taxon>
        <taxon>Ascomycota</taxon>
        <taxon>Pezizomycotina</taxon>
        <taxon>Sordariomycetes</taxon>
        <taxon>Sordariomycetidae</taxon>
        <taxon>Sordariales</taxon>
        <taxon>Lasiosphaeriaceae</taxon>
        <taxon>Lasiosphaeris</taxon>
    </lineage>
</organism>
<gene>
    <name evidence="6" type="ORF">B0H67DRAFT_561168</name>
</gene>
<dbReference type="GO" id="GO:0004497">
    <property type="term" value="F:monooxygenase activity"/>
    <property type="evidence" value="ECO:0007669"/>
    <property type="project" value="UniProtKB-KW"/>
</dbReference>
<evidence type="ECO:0000256" key="2">
    <source>
        <dbReference type="ARBA" id="ARBA00022827"/>
    </source>
</evidence>
<keyword evidence="1" id="KW-0285">Flavoprotein</keyword>
<dbReference type="Pfam" id="PF01494">
    <property type="entry name" value="FAD_binding_3"/>
    <property type="match status" value="1"/>
</dbReference>
<evidence type="ECO:0000313" key="7">
    <source>
        <dbReference type="Proteomes" id="UP001172102"/>
    </source>
</evidence>
<sequence length="434" mass="47155">MAASRFHPRIAIAGGGPSGLALGLLLHRRGIRATIYELRDKPTPAELAKPSGMLDLHQESGLKVIRSCGLWDSFLAAAGDCSEAMRVFSPDGTLLHSDDGGIEPRPEIPRNAIADMLIQNIPPDTIKWNHKITSATRAENTTTGAFETTLDFGPHGTATFDFVVGADGAWSRIRPLVTDVKPLYSGANNLTATIRNASTDYPHLVELNGSGTVMALGGGKGIMTHRGPQDSICVYAAISTPHENWVEASRLQAQTAAELKTTLLEDEKLFRNWAPKLKELLATACDEDTKDRPGREADVKPIFMLPVGHRWEHRAGVTLVGDAAHLMTPWAGEGVNLALWDSLELADALADVPEAADAAAWQAAVDPRLRKFEDVMLKRAAEKAKETDRNRAILLSKYGGHLLAYMFKAVYGFHSLRSSLSTLFKRGRSEPEGK</sequence>